<proteinExistence type="predicted"/>
<evidence type="ECO:0000313" key="3">
    <source>
        <dbReference type="Proteomes" id="UP001249851"/>
    </source>
</evidence>
<dbReference type="AlphaFoldDB" id="A0AAD9V3I4"/>
<evidence type="ECO:0000256" key="1">
    <source>
        <dbReference type="SAM" id="MobiDB-lite"/>
    </source>
</evidence>
<name>A0AAD9V3I4_ACRCE</name>
<organism evidence="2 3">
    <name type="scientific">Acropora cervicornis</name>
    <name type="common">Staghorn coral</name>
    <dbReference type="NCBI Taxonomy" id="6130"/>
    <lineage>
        <taxon>Eukaryota</taxon>
        <taxon>Metazoa</taxon>
        <taxon>Cnidaria</taxon>
        <taxon>Anthozoa</taxon>
        <taxon>Hexacorallia</taxon>
        <taxon>Scleractinia</taxon>
        <taxon>Astrocoeniina</taxon>
        <taxon>Acroporidae</taxon>
        <taxon>Acropora</taxon>
    </lineage>
</organism>
<sequence>MSFLPYNDKRDGRSIVLLKFHTSFLHSAHFVNKNLIKLPLADTITVKQDLRRLTGPIRFDKLDEEFFYNLCEVSDDHPRTSAVLVLLHADACVIFRGMIIHTCHHRSNGGNAIFCWGEVAHMGTKHDSRFIERWFNRIVKDVIGSSKFGIDITRDVSRHLRFGLLHMFHLNALCRNADHAIANAFHFGVEFSIENWKDNHDELKSSSKDSAHPVFHTQTLLQVDFRKIPLQTLQQFNEQQNRVRELLREALFDADGQNKKIKFQDRLEASSSSTTTGESVHTSLPVQTPPSVGTEVTFTPSFYVGDSSAPLVTSPNSSTATFVTPSQSDINGDSSSVQSIKCAK</sequence>
<feature type="region of interest" description="Disordered" evidence="1">
    <location>
        <begin position="265"/>
        <end position="292"/>
    </location>
</feature>
<reference evidence="2" key="1">
    <citation type="journal article" date="2023" name="G3 (Bethesda)">
        <title>Whole genome assembly and annotation of the endangered Caribbean coral Acropora cervicornis.</title>
        <authorList>
            <person name="Selwyn J.D."/>
            <person name="Vollmer S.V."/>
        </authorList>
    </citation>
    <scope>NUCLEOTIDE SEQUENCE</scope>
    <source>
        <strain evidence="2">K2</strain>
    </source>
</reference>
<comment type="caution">
    <text evidence="2">The sequence shown here is derived from an EMBL/GenBank/DDBJ whole genome shotgun (WGS) entry which is preliminary data.</text>
</comment>
<feature type="region of interest" description="Disordered" evidence="1">
    <location>
        <begin position="314"/>
        <end position="344"/>
    </location>
</feature>
<dbReference type="Proteomes" id="UP001249851">
    <property type="component" value="Unassembled WGS sequence"/>
</dbReference>
<protein>
    <submittedName>
        <fullName evidence="2">Uncharacterized protein</fullName>
    </submittedName>
</protein>
<dbReference type="EMBL" id="JARQWQ010000038">
    <property type="protein sequence ID" value="KAK2559802.1"/>
    <property type="molecule type" value="Genomic_DNA"/>
</dbReference>
<accession>A0AAD9V3I4</accession>
<gene>
    <name evidence="2" type="ORF">P5673_017351</name>
</gene>
<evidence type="ECO:0000313" key="2">
    <source>
        <dbReference type="EMBL" id="KAK2559802.1"/>
    </source>
</evidence>
<reference evidence="2" key="2">
    <citation type="journal article" date="2023" name="Science">
        <title>Genomic signatures of disease resistance in endangered staghorn corals.</title>
        <authorList>
            <person name="Vollmer S.V."/>
            <person name="Selwyn J.D."/>
            <person name="Despard B.A."/>
            <person name="Roesel C.L."/>
        </authorList>
    </citation>
    <scope>NUCLEOTIDE SEQUENCE</scope>
    <source>
        <strain evidence="2">K2</strain>
    </source>
</reference>
<feature type="compositionally biased region" description="Low complexity" evidence="1">
    <location>
        <begin position="270"/>
        <end position="283"/>
    </location>
</feature>
<keyword evidence="3" id="KW-1185">Reference proteome</keyword>